<sequence precursor="true">MSRMLLSCLCVSILSASPAGADGPIRWHSENVQILKGLNYELGPEERTIITVEHAHTSDIGDLFLFTDFTFEPDGDIQAYGEITPRLSLSRLTGRDWRAGVFSDVLLAANYERGEGGVERYLAGAAIDLDIEGFRFVRVHAFLRDDPSRSGTTGQLSIAWNRPFEIGGEAFLAEGFADLAGAEGNGVANQLLVPRLLWDIGAHHGAAGRVYLGLEWQYWHNKFGVDGVTESVPQIQLKWVLH</sequence>
<name>Q0APN4_MARMM</name>
<proteinExistence type="predicted"/>
<accession>Q0APN4</accession>
<dbReference type="Proteomes" id="UP000001964">
    <property type="component" value="Chromosome"/>
</dbReference>
<evidence type="ECO:0000313" key="2">
    <source>
        <dbReference type="EMBL" id="ABI65753.1"/>
    </source>
</evidence>
<keyword evidence="1" id="KW-0732">Signal</keyword>
<reference evidence="2 3" key="1">
    <citation type="submission" date="2006-08" db="EMBL/GenBank/DDBJ databases">
        <title>Complete sequence of Maricaulis maris MCS10.</title>
        <authorList>
            <consortium name="US DOE Joint Genome Institute"/>
            <person name="Copeland A."/>
            <person name="Lucas S."/>
            <person name="Lapidus A."/>
            <person name="Barry K."/>
            <person name="Detter J.C."/>
            <person name="Glavina del Rio T."/>
            <person name="Hammon N."/>
            <person name="Israni S."/>
            <person name="Dalin E."/>
            <person name="Tice H."/>
            <person name="Pitluck S."/>
            <person name="Saunders E."/>
            <person name="Brettin T."/>
            <person name="Bruce D."/>
            <person name="Han C."/>
            <person name="Tapia R."/>
            <person name="Gilna P."/>
            <person name="Schmutz J."/>
            <person name="Larimer F."/>
            <person name="Land M."/>
            <person name="Hauser L."/>
            <person name="Kyrpides N."/>
            <person name="Mikhailova N."/>
            <person name="Viollier P."/>
            <person name="Stephens C."/>
            <person name="Richardson P."/>
        </authorList>
    </citation>
    <scope>NUCLEOTIDE SEQUENCE [LARGE SCALE GENOMIC DNA]</scope>
    <source>
        <strain evidence="2 3">MCS10</strain>
    </source>
</reference>
<dbReference type="STRING" id="394221.Mmar10_1461"/>
<feature type="signal peptide" evidence="1">
    <location>
        <begin position="1"/>
        <end position="21"/>
    </location>
</feature>
<dbReference type="HOGENOM" id="CLU_072571_2_0_5"/>
<dbReference type="RefSeq" id="WP_011643400.1">
    <property type="nucleotide sequence ID" value="NC_008347.1"/>
</dbReference>
<organism evidence="2 3">
    <name type="scientific">Maricaulis maris (strain MCS10)</name>
    <name type="common">Caulobacter maris</name>
    <dbReference type="NCBI Taxonomy" id="394221"/>
    <lineage>
        <taxon>Bacteria</taxon>
        <taxon>Pseudomonadati</taxon>
        <taxon>Pseudomonadota</taxon>
        <taxon>Alphaproteobacteria</taxon>
        <taxon>Maricaulales</taxon>
        <taxon>Maricaulaceae</taxon>
        <taxon>Maricaulis</taxon>
    </lineage>
</organism>
<dbReference type="OrthoDB" id="104801at2"/>
<feature type="chain" id="PRO_5004168605" description="Nucleoside-specific outer membrane channel protein Tsx" evidence="1">
    <location>
        <begin position="22"/>
        <end position="242"/>
    </location>
</feature>
<dbReference type="SUPFAM" id="SSF111364">
    <property type="entry name" value="Tsx-like channel"/>
    <property type="match status" value="1"/>
</dbReference>
<dbReference type="EMBL" id="CP000449">
    <property type="protein sequence ID" value="ABI65753.1"/>
    <property type="molecule type" value="Genomic_DNA"/>
</dbReference>
<evidence type="ECO:0000313" key="3">
    <source>
        <dbReference type="Proteomes" id="UP000001964"/>
    </source>
</evidence>
<evidence type="ECO:0008006" key="4">
    <source>
        <dbReference type="Google" id="ProtNLM"/>
    </source>
</evidence>
<evidence type="ECO:0000256" key="1">
    <source>
        <dbReference type="SAM" id="SignalP"/>
    </source>
</evidence>
<dbReference type="eggNOG" id="COG3248">
    <property type="taxonomic scope" value="Bacteria"/>
</dbReference>
<dbReference type="AlphaFoldDB" id="Q0APN4"/>
<protein>
    <recommendedName>
        <fullName evidence="4">Nucleoside-specific outer membrane channel protein Tsx</fullName>
    </recommendedName>
</protein>
<dbReference type="Gene3D" id="2.40.230.20">
    <property type="entry name" value="Nucleoside-specific channel-forming protein, Tsx-like"/>
    <property type="match status" value="1"/>
</dbReference>
<dbReference type="GO" id="GO:0009279">
    <property type="term" value="C:cell outer membrane"/>
    <property type="evidence" value="ECO:0007669"/>
    <property type="project" value="InterPro"/>
</dbReference>
<gene>
    <name evidence="2" type="ordered locus">Mmar10_1461</name>
</gene>
<dbReference type="InterPro" id="IPR036777">
    <property type="entry name" value="Channel_Tsx-like_sf"/>
</dbReference>
<dbReference type="KEGG" id="mmr:Mmar10_1461"/>
<keyword evidence="3" id="KW-1185">Reference proteome</keyword>